<evidence type="ECO:0000256" key="1">
    <source>
        <dbReference type="SAM" id="MobiDB-lite"/>
    </source>
</evidence>
<proteinExistence type="predicted"/>
<feature type="region of interest" description="Disordered" evidence="1">
    <location>
        <begin position="1"/>
        <end position="67"/>
    </location>
</feature>
<accession>A0A4U6XEJ4</accession>
<dbReference type="AlphaFoldDB" id="A0A4U6XEJ4"/>
<evidence type="ECO:0000313" key="3">
    <source>
        <dbReference type="Proteomes" id="UP000310108"/>
    </source>
</evidence>
<keyword evidence="3" id="KW-1185">Reference proteome</keyword>
<dbReference type="Proteomes" id="UP000310108">
    <property type="component" value="Unassembled WGS sequence"/>
</dbReference>
<comment type="caution">
    <text evidence="2">The sequence shown here is derived from an EMBL/GenBank/DDBJ whole genome shotgun (WGS) entry which is preliminary data.</text>
</comment>
<sequence>MSGKVTQEDKSRIQSTQPQGSDFAARAQSAADKHANAIAGGQQQGGQGGQQQQGGQGGQDGQGGQQK</sequence>
<organism evidence="2 3">
    <name type="scientific">Colletotrichum tanaceti</name>
    <dbReference type="NCBI Taxonomy" id="1306861"/>
    <lineage>
        <taxon>Eukaryota</taxon>
        <taxon>Fungi</taxon>
        <taxon>Dikarya</taxon>
        <taxon>Ascomycota</taxon>
        <taxon>Pezizomycotina</taxon>
        <taxon>Sordariomycetes</taxon>
        <taxon>Hypocreomycetidae</taxon>
        <taxon>Glomerellales</taxon>
        <taxon>Glomerellaceae</taxon>
        <taxon>Colletotrichum</taxon>
        <taxon>Colletotrichum destructivum species complex</taxon>
    </lineage>
</organism>
<evidence type="ECO:0000313" key="2">
    <source>
        <dbReference type="EMBL" id="TKW53904.1"/>
    </source>
</evidence>
<dbReference type="OrthoDB" id="5988651at2759"/>
<reference evidence="2 3" key="1">
    <citation type="journal article" date="2019" name="PLoS ONE">
        <title>Comparative genome analysis indicates high evolutionary potential of pathogenicity genes in Colletotrichum tanaceti.</title>
        <authorList>
            <person name="Lelwala R.V."/>
            <person name="Korhonen P.K."/>
            <person name="Young N.D."/>
            <person name="Scott J.B."/>
            <person name="Ades P.A."/>
            <person name="Gasser R.B."/>
            <person name="Taylor P.W.J."/>
        </authorList>
    </citation>
    <scope>NUCLEOTIDE SEQUENCE [LARGE SCALE GENOMIC DNA]</scope>
    <source>
        <strain evidence="2">BRIP57314</strain>
    </source>
</reference>
<evidence type="ECO:0008006" key="4">
    <source>
        <dbReference type="Google" id="ProtNLM"/>
    </source>
</evidence>
<name>A0A4U6XEJ4_9PEZI</name>
<feature type="compositionally biased region" description="Gly residues" evidence="1">
    <location>
        <begin position="42"/>
        <end position="67"/>
    </location>
</feature>
<feature type="compositionally biased region" description="Basic and acidic residues" evidence="1">
    <location>
        <begin position="1"/>
        <end position="12"/>
    </location>
</feature>
<gene>
    <name evidence="2" type="ORF">CTA1_8164</name>
</gene>
<dbReference type="EMBL" id="PJEX01000163">
    <property type="protein sequence ID" value="TKW53904.1"/>
    <property type="molecule type" value="Genomic_DNA"/>
</dbReference>
<protein>
    <recommendedName>
        <fullName evidence="4">SMP domain-containing protein</fullName>
    </recommendedName>
</protein>